<dbReference type="VEuPathDB" id="FungiDB:VP01_610g4"/>
<dbReference type="PANTHER" id="PTHR28062:SF1">
    <property type="entry name" value="TRANSMEMBRANE PROTEIN"/>
    <property type="match status" value="1"/>
</dbReference>
<reference evidence="3 4" key="1">
    <citation type="submission" date="2015-08" db="EMBL/GenBank/DDBJ databases">
        <title>Next Generation Sequencing and Analysis of the Genome of Puccinia sorghi L Schw, the Causal Agent of Maize Common Rust.</title>
        <authorList>
            <person name="Rochi L."/>
            <person name="Burguener G."/>
            <person name="Darino M."/>
            <person name="Turjanski A."/>
            <person name="Kreff E."/>
            <person name="Dieguez M.J."/>
            <person name="Sacco F."/>
        </authorList>
    </citation>
    <scope>NUCLEOTIDE SEQUENCE [LARGE SCALE GENOMIC DNA]</scope>
    <source>
        <strain evidence="3 4">RO10H11247</strain>
    </source>
</reference>
<keyword evidence="4" id="KW-1185">Reference proteome</keyword>
<feature type="region of interest" description="Disordered" evidence="1">
    <location>
        <begin position="275"/>
        <end position="297"/>
    </location>
</feature>
<feature type="transmembrane region" description="Helical" evidence="2">
    <location>
        <begin position="188"/>
        <end position="213"/>
    </location>
</feature>
<dbReference type="GO" id="GO:0006813">
    <property type="term" value="P:potassium ion transport"/>
    <property type="evidence" value="ECO:0007669"/>
    <property type="project" value="TreeGrafter"/>
</dbReference>
<sequence>MLPATNQPIRLIALPLSRRTKSLIYFYAHHYQQRPSADLQSASPISITATPASPLPLPPNASPFSPAALVRRLTDAGAKQWNKLATSTHGSWKLKIYKTGERMMDKIPFEEWALKSIDPPSLSTKIRPAEGLRDKSETGSTKEAEEEVHAITLLYPGSLCVERELMSGLQRAMAEHEPFHRKWMKMNIFLSPLTLPCAIVPLIPNLPFFYMMWRSWSHWRGRQISIRHAFLTIGGEDVNETIAYKASRYLNQMIGSGRVRPIPSPILDSLYAGAGKKEATRTDGKPRNEQDTRPAGGEIILSQEMVLELQKQLDLPPESAVEISRGINQAQQRLDNIPTSNNTSEGSSSDSQHPSS</sequence>
<evidence type="ECO:0000256" key="1">
    <source>
        <dbReference type="SAM" id="MobiDB-lite"/>
    </source>
</evidence>
<dbReference type="EMBL" id="LAVV01011397">
    <property type="protein sequence ID" value="KNZ47820.1"/>
    <property type="molecule type" value="Genomic_DNA"/>
</dbReference>
<organism evidence="3 4">
    <name type="scientific">Puccinia sorghi</name>
    <dbReference type="NCBI Taxonomy" id="27349"/>
    <lineage>
        <taxon>Eukaryota</taxon>
        <taxon>Fungi</taxon>
        <taxon>Dikarya</taxon>
        <taxon>Basidiomycota</taxon>
        <taxon>Pucciniomycotina</taxon>
        <taxon>Pucciniomycetes</taxon>
        <taxon>Pucciniales</taxon>
        <taxon>Pucciniaceae</taxon>
        <taxon>Puccinia</taxon>
    </lineage>
</organism>
<feature type="compositionally biased region" description="Basic and acidic residues" evidence="1">
    <location>
        <begin position="275"/>
        <end position="292"/>
    </location>
</feature>
<feature type="compositionally biased region" description="Polar residues" evidence="1">
    <location>
        <begin position="326"/>
        <end position="338"/>
    </location>
</feature>
<evidence type="ECO:0000313" key="3">
    <source>
        <dbReference type="EMBL" id="KNZ47820.1"/>
    </source>
</evidence>
<dbReference type="GO" id="GO:1902600">
    <property type="term" value="P:proton transmembrane transport"/>
    <property type="evidence" value="ECO:0007669"/>
    <property type="project" value="TreeGrafter"/>
</dbReference>
<dbReference type="InterPro" id="IPR018786">
    <property type="entry name" value="Mit_KHE1"/>
</dbReference>
<evidence type="ECO:0008006" key="5">
    <source>
        <dbReference type="Google" id="ProtNLM"/>
    </source>
</evidence>
<keyword evidence="2" id="KW-1133">Transmembrane helix</keyword>
<feature type="region of interest" description="Disordered" evidence="1">
    <location>
        <begin position="317"/>
        <end position="356"/>
    </location>
</feature>
<dbReference type="Pfam" id="PF10173">
    <property type="entry name" value="Mit_KHE1"/>
    <property type="match status" value="1"/>
</dbReference>
<accession>A0A0L6UJ38</accession>
<comment type="caution">
    <text evidence="3">The sequence shown here is derived from an EMBL/GenBank/DDBJ whole genome shotgun (WGS) entry which is preliminary data.</text>
</comment>
<dbReference type="OrthoDB" id="5562676at2759"/>
<proteinExistence type="predicted"/>
<evidence type="ECO:0000256" key="2">
    <source>
        <dbReference type="SAM" id="Phobius"/>
    </source>
</evidence>
<keyword evidence="2" id="KW-0812">Transmembrane</keyword>
<dbReference type="PANTHER" id="PTHR28062">
    <property type="entry name" value="K+-H+ EXCHANGE-LIKE PROTEIN"/>
    <property type="match status" value="1"/>
</dbReference>
<keyword evidence="2" id="KW-0472">Membrane</keyword>
<dbReference type="Proteomes" id="UP000037035">
    <property type="component" value="Unassembled WGS sequence"/>
</dbReference>
<dbReference type="GO" id="GO:0005743">
    <property type="term" value="C:mitochondrial inner membrane"/>
    <property type="evidence" value="ECO:0007669"/>
    <property type="project" value="TreeGrafter"/>
</dbReference>
<gene>
    <name evidence="3" type="ORF">VP01_610g4</name>
</gene>
<dbReference type="AlphaFoldDB" id="A0A0L6UJ38"/>
<protein>
    <recommendedName>
        <fullName evidence="5">Mitochondrial K+-H+ exchange-related-domain-containing protein</fullName>
    </recommendedName>
</protein>
<dbReference type="STRING" id="27349.A0A0L6UJ38"/>
<evidence type="ECO:0000313" key="4">
    <source>
        <dbReference type="Proteomes" id="UP000037035"/>
    </source>
</evidence>
<name>A0A0L6UJ38_9BASI</name>
<feature type="compositionally biased region" description="Low complexity" evidence="1">
    <location>
        <begin position="339"/>
        <end position="356"/>
    </location>
</feature>